<evidence type="ECO:0000313" key="2">
    <source>
        <dbReference type="Proteomes" id="UP000521872"/>
    </source>
</evidence>
<protein>
    <submittedName>
        <fullName evidence="1">Uncharacterized protein</fullName>
    </submittedName>
</protein>
<sequence length="194" mass="21523">MTGALFSSARLSSWTVRQIGRAVEVEFESDDDDDNDALLDLNHDYGSSAPFSTRPPARRTVTLRYSTALQASTIAPPRTNSHMCQAAYFNLFDDFYIWGPSEPESGVANTEGEMVAWCSKPGHGTRLIPQGALTGLQWIQTPDYVQAVGFIDQPSINIKADGWEERWTLTVPTFVVTPWVVSYTRAPSRHEAGH</sequence>
<dbReference type="Proteomes" id="UP000521872">
    <property type="component" value="Unassembled WGS sequence"/>
</dbReference>
<reference evidence="1 2" key="1">
    <citation type="submission" date="2019-12" db="EMBL/GenBank/DDBJ databases">
        <authorList>
            <person name="Floudas D."/>
            <person name="Bentzer J."/>
            <person name="Ahren D."/>
            <person name="Johansson T."/>
            <person name="Persson P."/>
            <person name="Tunlid A."/>
        </authorList>
    </citation>
    <scope>NUCLEOTIDE SEQUENCE [LARGE SCALE GENOMIC DNA]</scope>
    <source>
        <strain evidence="1 2">CBS 102.39</strain>
    </source>
</reference>
<dbReference type="AlphaFoldDB" id="A0A8H4QRN9"/>
<dbReference type="EMBL" id="JAACJL010000032">
    <property type="protein sequence ID" value="KAF4615994.1"/>
    <property type="molecule type" value="Genomic_DNA"/>
</dbReference>
<proteinExistence type="predicted"/>
<keyword evidence="2" id="KW-1185">Reference proteome</keyword>
<comment type="caution">
    <text evidence="1">The sequence shown here is derived from an EMBL/GenBank/DDBJ whole genome shotgun (WGS) entry which is preliminary data.</text>
</comment>
<evidence type="ECO:0000313" key="1">
    <source>
        <dbReference type="EMBL" id="KAF4615994.1"/>
    </source>
</evidence>
<gene>
    <name evidence="1" type="ORF">D9613_011213</name>
</gene>
<name>A0A8H4QRN9_9AGAR</name>
<accession>A0A8H4QRN9</accession>
<organism evidence="1 2">
    <name type="scientific">Agrocybe pediades</name>
    <dbReference type="NCBI Taxonomy" id="84607"/>
    <lineage>
        <taxon>Eukaryota</taxon>
        <taxon>Fungi</taxon>
        <taxon>Dikarya</taxon>
        <taxon>Basidiomycota</taxon>
        <taxon>Agaricomycotina</taxon>
        <taxon>Agaricomycetes</taxon>
        <taxon>Agaricomycetidae</taxon>
        <taxon>Agaricales</taxon>
        <taxon>Agaricineae</taxon>
        <taxon>Strophariaceae</taxon>
        <taxon>Agrocybe</taxon>
    </lineage>
</organism>